<dbReference type="GO" id="GO:0005886">
    <property type="term" value="C:plasma membrane"/>
    <property type="evidence" value="ECO:0007669"/>
    <property type="project" value="TreeGrafter"/>
</dbReference>
<dbReference type="SUPFAM" id="SSF103473">
    <property type="entry name" value="MFS general substrate transporter"/>
    <property type="match status" value="1"/>
</dbReference>
<keyword evidence="5 7" id="KW-0472">Membrane</keyword>
<feature type="transmembrane region" description="Helical" evidence="7">
    <location>
        <begin position="40"/>
        <end position="57"/>
    </location>
</feature>
<feature type="transmembrane region" description="Helical" evidence="7">
    <location>
        <begin position="77"/>
        <end position="96"/>
    </location>
</feature>
<feature type="transmembrane region" description="Helical" evidence="7">
    <location>
        <begin position="238"/>
        <end position="261"/>
    </location>
</feature>
<feature type="transmembrane region" description="Helical" evidence="7">
    <location>
        <begin position="377"/>
        <end position="396"/>
    </location>
</feature>
<feature type="transmembrane region" description="Helical" evidence="7">
    <location>
        <begin position="108"/>
        <end position="127"/>
    </location>
</feature>
<evidence type="ECO:0000313" key="10">
    <source>
        <dbReference type="Proteomes" id="UP000224634"/>
    </source>
</evidence>
<organism evidence="9 10">
    <name type="scientific">Polytolypa hystricis (strain UAMH7299)</name>
    <dbReference type="NCBI Taxonomy" id="1447883"/>
    <lineage>
        <taxon>Eukaryota</taxon>
        <taxon>Fungi</taxon>
        <taxon>Dikarya</taxon>
        <taxon>Ascomycota</taxon>
        <taxon>Pezizomycotina</taxon>
        <taxon>Eurotiomycetes</taxon>
        <taxon>Eurotiomycetidae</taxon>
        <taxon>Onygenales</taxon>
        <taxon>Onygenales incertae sedis</taxon>
        <taxon>Polytolypa</taxon>
    </lineage>
</organism>
<dbReference type="PANTHER" id="PTHR23501">
    <property type="entry name" value="MAJOR FACILITATOR SUPERFAMILY"/>
    <property type="match status" value="1"/>
</dbReference>
<keyword evidence="2" id="KW-0813">Transport</keyword>
<feature type="transmembrane region" description="Helical" evidence="7">
    <location>
        <begin position="530"/>
        <end position="548"/>
    </location>
</feature>
<feature type="transmembrane region" description="Helical" evidence="7">
    <location>
        <begin position="308"/>
        <end position="329"/>
    </location>
</feature>
<dbReference type="OrthoDB" id="4139357at2759"/>
<keyword evidence="4 7" id="KW-1133">Transmembrane helix</keyword>
<dbReference type="GO" id="GO:0022857">
    <property type="term" value="F:transmembrane transporter activity"/>
    <property type="evidence" value="ECO:0007669"/>
    <property type="project" value="InterPro"/>
</dbReference>
<feature type="domain" description="Major facilitator superfamily (MFS) profile" evidence="8">
    <location>
        <begin position="40"/>
        <end position="553"/>
    </location>
</feature>
<protein>
    <recommendedName>
        <fullName evidence="8">Major facilitator superfamily (MFS) profile domain-containing protein</fullName>
    </recommendedName>
</protein>
<dbReference type="PANTHER" id="PTHR23501:SF195">
    <property type="entry name" value="PEP5"/>
    <property type="match status" value="1"/>
</dbReference>
<evidence type="ECO:0000259" key="8">
    <source>
        <dbReference type="PROSITE" id="PS50850"/>
    </source>
</evidence>
<keyword evidence="10" id="KW-1185">Reference proteome</keyword>
<dbReference type="InterPro" id="IPR036259">
    <property type="entry name" value="MFS_trans_sf"/>
</dbReference>
<name>A0A2B7Z4U7_POLH7</name>
<evidence type="ECO:0000256" key="3">
    <source>
        <dbReference type="ARBA" id="ARBA00022692"/>
    </source>
</evidence>
<evidence type="ECO:0000256" key="1">
    <source>
        <dbReference type="ARBA" id="ARBA00004141"/>
    </source>
</evidence>
<evidence type="ECO:0000256" key="7">
    <source>
        <dbReference type="SAM" id="Phobius"/>
    </source>
</evidence>
<feature type="transmembrane region" description="Helical" evidence="7">
    <location>
        <begin position="349"/>
        <end position="370"/>
    </location>
</feature>
<accession>A0A2B7Z4U7</accession>
<sequence length="575" mass="61330">MSEHAQVEMVENMGSDTSPDKSDANDGLEGDLEERTTAKAWFCIILLTICFGGPFWATPTTAAISSQLLGQFGESELSAWTIPVITTSATVTILLFGANSDLFGRRHFLIISCVVGMVGYIVCALAKSNAMLIGGLALNGCASGMSGIALIAVPELISNKYRHIGVVIADGLVYIFIIIGPVVGRFSIIGGGERWRYLYWAGFAIEAVAGIGLALFYFPPKHPRGVPWKEALRGLDWVGGVLFSIGATLILVGIVYTSYLSSTDPKVIATLVTGFVVMIGFGLWEQFSNTKYPLCPRDIFTSHKGREFAVPFCLTFIVVGFFYSTAAIYPTMLNTFYIDETTSTSTELLLTLPANVSLVVGAVVLTVFGSRVGHWKWSMTASTVSLCLWGSLLALITPHNKAMMITFVALVQFSYGWAAYLSVTYTQLGVPQEMLGMSGGLAGTARYAGGAVASACYSTALANGLAKKGAELIPKAAMEAGVPQAVFDQVVAAAASAESVLAKIPGLDRAMIDAVRGAYKESVAYGLRNTALASLAFGVVGVILCLFLEDIGPKMTPKIETFLENDALAEKNRYH</sequence>
<feature type="transmembrane region" description="Helical" evidence="7">
    <location>
        <begin position="197"/>
        <end position="218"/>
    </location>
</feature>
<dbReference type="InterPro" id="IPR020846">
    <property type="entry name" value="MFS_dom"/>
</dbReference>
<dbReference type="Gene3D" id="1.20.1250.20">
    <property type="entry name" value="MFS general substrate transporter like domains"/>
    <property type="match status" value="1"/>
</dbReference>
<dbReference type="Pfam" id="PF06609">
    <property type="entry name" value="TRI12"/>
    <property type="match status" value="1"/>
</dbReference>
<dbReference type="Proteomes" id="UP000224634">
    <property type="component" value="Unassembled WGS sequence"/>
</dbReference>
<reference evidence="9 10" key="1">
    <citation type="submission" date="2017-10" db="EMBL/GenBank/DDBJ databases">
        <title>Comparative genomics in systemic dimorphic fungi from Ajellomycetaceae.</title>
        <authorList>
            <person name="Munoz J.F."/>
            <person name="Mcewen J.G."/>
            <person name="Clay O.K."/>
            <person name="Cuomo C.A."/>
        </authorList>
    </citation>
    <scope>NUCLEOTIDE SEQUENCE [LARGE SCALE GENOMIC DNA]</scope>
    <source>
        <strain evidence="9 10">UAMH7299</strain>
    </source>
</reference>
<dbReference type="InterPro" id="IPR010573">
    <property type="entry name" value="MFS_Str1/Tri12-like"/>
</dbReference>
<comment type="caution">
    <text evidence="9">The sequence shown here is derived from an EMBL/GenBank/DDBJ whole genome shotgun (WGS) entry which is preliminary data.</text>
</comment>
<feature type="transmembrane region" description="Helical" evidence="7">
    <location>
        <begin position="402"/>
        <end position="423"/>
    </location>
</feature>
<feature type="transmembrane region" description="Helical" evidence="7">
    <location>
        <begin position="165"/>
        <end position="191"/>
    </location>
</feature>
<evidence type="ECO:0000256" key="4">
    <source>
        <dbReference type="ARBA" id="ARBA00022989"/>
    </source>
</evidence>
<dbReference type="EMBL" id="PDNA01000001">
    <property type="protein sequence ID" value="PGH28269.1"/>
    <property type="molecule type" value="Genomic_DNA"/>
</dbReference>
<dbReference type="AlphaFoldDB" id="A0A2B7Z4U7"/>
<keyword evidence="3 7" id="KW-0812">Transmembrane</keyword>
<evidence type="ECO:0000313" key="9">
    <source>
        <dbReference type="EMBL" id="PGH28269.1"/>
    </source>
</evidence>
<evidence type="ECO:0000256" key="6">
    <source>
        <dbReference type="SAM" id="MobiDB-lite"/>
    </source>
</evidence>
<feature type="transmembrane region" description="Helical" evidence="7">
    <location>
        <begin position="133"/>
        <end position="153"/>
    </location>
</feature>
<feature type="transmembrane region" description="Helical" evidence="7">
    <location>
        <begin position="267"/>
        <end position="287"/>
    </location>
</feature>
<comment type="subcellular location">
    <subcellularLocation>
        <location evidence="1">Membrane</location>
        <topology evidence="1">Multi-pass membrane protein</topology>
    </subcellularLocation>
</comment>
<proteinExistence type="predicted"/>
<evidence type="ECO:0000256" key="2">
    <source>
        <dbReference type="ARBA" id="ARBA00022448"/>
    </source>
</evidence>
<evidence type="ECO:0000256" key="5">
    <source>
        <dbReference type="ARBA" id="ARBA00023136"/>
    </source>
</evidence>
<gene>
    <name evidence="9" type="ORF">AJ80_00160</name>
</gene>
<dbReference type="PROSITE" id="PS50850">
    <property type="entry name" value="MFS"/>
    <property type="match status" value="1"/>
</dbReference>
<feature type="region of interest" description="Disordered" evidence="6">
    <location>
        <begin position="1"/>
        <end position="29"/>
    </location>
</feature>